<comment type="subunit">
    <text evidence="3 9">Heterodimer of HisH and HisF.</text>
</comment>
<comment type="similarity">
    <text evidence="2 9 10">Belongs to the HisA/HisF family.</text>
</comment>
<evidence type="ECO:0000313" key="12">
    <source>
        <dbReference type="Proteomes" id="UP000707138"/>
    </source>
</evidence>
<dbReference type="Proteomes" id="UP000707138">
    <property type="component" value="Unassembled WGS sequence"/>
</dbReference>
<dbReference type="Gene3D" id="3.20.20.70">
    <property type="entry name" value="Aldolase class I"/>
    <property type="match status" value="1"/>
</dbReference>
<comment type="function">
    <text evidence="7 9">IGPS catalyzes the conversion of PRFAR and glutamine to IGP, AICAR and glutamate. The HisF subunit catalyzes the cyclization activity that produces IGP and AICAR from PRFAR using the ammonia provided by the HisH subunit.</text>
</comment>
<dbReference type="Pfam" id="PF00977">
    <property type="entry name" value="His_biosynth"/>
    <property type="match status" value="1"/>
</dbReference>
<dbReference type="PANTHER" id="PTHR21235">
    <property type="entry name" value="IMIDAZOLE GLYCEROL PHOSPHATE SYNTHASE SUBUNIT HISF/H IGP SYNTHASE SUBUNIT HISF/H"/>
    <property type="match status" value="1"/>
</dbReference>
<comment type="catalytic activity">
    <reaction evidence="8 9">
        <text>5-[(5-phospho-1-deoxy-D-ribulos-1-ylimino)methylamino]-1-(5-phospho-beta-D-ribosyl)imidazole-4-carboxamide + L-glutamine = D-erythro-1-(imidazol-4-yl)glycerol 3-phosphate + 5-amino-1-(5-phospho-beta-D-ribosyl)imidazole-4-carboxamide + L-glutamate + H(+)</text>
        <dbReference type="Rhea" id="RHEA:24793"/>
        <dbReference type="ChEBI" id="CHEBI:15378"/>
        <dbReference type="ChEBI" id="CHEBI:29985"/>
        <dbReference type="ChEBI" id="CHEBI:58278"/>
        <dbReference type="ChEBI" id="CHEBI:58359"/>
        <dbReference type="ChEBI" id="CHEBI:58475"/>
        <dbReference type="ChEBI" id="CHEBI:58525"/>
        <dbReference type="EC" id="4.3.2.10"/>
    </reaction>
</comment>
<feature type="active site" evidence="9">
    <location>
        <position position="11"/>
    </location>
</feature>
<accession>A0ABS2GGL6</accession>
<evidence type="ECO:0000256" key="9">
    <source>
        <dbReference type="HAMAP-Rule" id="MF_01013"/>
    </source>
</evidence>
<evidence type="ECO:0000256" key="3">
    <source>
        <dbReference type="ARBA" id="ARBA00011152"/>
    </source>
</evidence>
<evidence type="ECO:0000256" key="4">
    <source>
        <dbReference type="ARBA" id="ARBA00022605"/>
    </source>
</evidence>
<keyword evidence="12" id="KW-1185">Reference proteome</keyword>
<dbReference type="InterPro" id="IPR011060">
    <property type="entry name" value="RibuloseP-bd_barrel"/>
</dbReference>
<name>A0ABS2GGL6_9FIRM</name>
<evidence type="ECO:0000256" key="10">
    <source>
        <dbReference type="RuleBase" id="RU003657"/>
    </source>
</evidence>
<dbReference type="InterPro" id="IPR004651">
    <property type="entry name" value="HisF"/>
</dbReference>
<evidence type="ECO:0000256" key="1">
    <source>
        <dbReference type="ARBA" id="ARBA00005091"/>
    </source>
</evidence>
<dbReference type="EMBL" id="JACJLA010000017">
    <property type="protein sequence ID" value="MBM6913319.1"/>
    <property type="molecule type" value="Genomic_DNA"/>
</dbReference>
<proteinExistence type="inferred from homology"/>
<dbReference type="SUPFAM" id="SSF51366">
    <property type="entry name" value="Ribulose-phoshate binding barrel"/>
    <property type="match status" value="1"/>
</dbReference>
<dbReference type="InterPro" id="IPR013785">
    <property type="entry name" value="Aldolase_TIM"/>
</dbReference>
<dbReference type="RefSeq" id="WP_205088262.1">
    <property type="nucleotide sequence ID" value="NZ_JACJLA010000017.1"/>
</dbReference>
<evidence type="ECO:0000256" key="7">
    <source>
        <dbReference type="ARBA" id="ARBA00025475"/>
    </source>
</evidence>
<sequence>MLAKRIVPCLDIRNGRVVKGQQFKNIKDVADPVELGKRYSDEGADELVFYDITASYEGRSIFLDVVRAVAETITIPFTVGGGVGSLEDFDALLKAGADKVSVNSAAVRRPALIREAAEVYGSQCVVLSIDAKRYGDSWHVYVKGGREDTGLDAIAWAKQGEALGAGEICINAMDQDGETEGFAIELCRRLTKELHIPVIASGGAGKAEDFVDVFTQAQVDAALAASIFHFRRVAISDIKRLLKRKGIPVRL</sequence>
<dbReference type="PANTHER" id="PTHR21235:SF2">
    <property type="entry name" value="IMIDAZOLE GLYCEROL PHOSPHATE SYNTHASE HISHF"/>
    <property type="match status" value="1"/>
</dbReference>
<dbReference type="NCBIfam" id="TIGR00735">
    <property type="entry name" value="hisF"/>
    <property type="match status" value="1"/>
</dbReference>
<keyword evidence="4 9" id="KW-0028">Amino-acid biosynthesis</keyword>
<evidence type="ECO:0000256" key="2">
    <source>
        <dbReference type="ARBA" id="ARBA00009667"/>
    </source>
</evidence>
<comment type="pathway">
    <text evidence="1 9">Amino-acid biosynthesis; L-histidine biosynthesis; L-histidine from 5-phospho-alpha-D-ribose 1-diphosphate: step 5/9.</text>
</comment>
<keyword evidence="6 9" id="KW-0456">Lyase</keyword>
<protein>
    <recommendedName>
        <fullName evidence="9">Imidazole glycerol phosphate synthase subunit HisF</fullName>
        <ecNumber evidence="9">4.3.2.10</ecNumber>
    </recommendedName>
    <alternativeName>
        <fullName evidence="9">IGP synthase cyclase subunit</fullName>
    </alternativeName>
    <alternativeName>
        <fullName evidence="9">IGP synthase subunit HisF</fullName>
    </alternativeName>
    <alternativeName>
        <fullName evidence="9">ImGP synthase subunit HisF</fullName>
        <shortName evidence="9">IGPS subunit HisF</shortName>
    </alternativeName>
</protein>
<feature type="active site" evidence="9">
    <location>
        <position position="130"/>
    </location>
</feature>
<keyword evidence="5 9" id="KW-0368">Histidine biosynthesis</keyword>
<evidence type="ECO:0000256" key="5">
    <source>
        <dbReference type="ARBA" id="ARBA00023102"/>
    </source>
</evidence>
<dbReference type="GO" id="GO:0016829">
    <property type="term" value="F:lyase activity"/>
    <property type="evidence" value="ECO:0007669"/>
    <property type="project" value="UniProtKB-KW"/>
</dbReference>
<organism evidence="11 12">
    <name type="scientific">Veillonella magna</name>
    <dbReference type="NCBI Taxonomy" id="464322"/>
    <lineage>
        <taxon>Bacteria</taxon>
        <taxon>Bacillati</taxon>
        <taxon>Bacillota</taxon>
        <taxon>Negativicutes</taxon>
        <taxon>Veillonellales</taxon>
        <taxon>Veillonellaceae</taxon>
        <taxon>Veillonella</taxon>
    </lineage>
</organism>
<evidence type="ECO:0000313" key="11">
    <source>
        <dbReference type="EMBL" id="MBM6913319.1"/>
    </source>
</evidence>
<evidence type="ECO:0000256" key="6">
    <source>
        <dbReference type="ARBA" id="ARBA00023239"/>
    </source>
</evidence>
<dbReference type="CDD" id="cd04731">
    <property type="entry name" value="HisF"/>
    <property type="match status" value="1"/>
</dbReference>
<keyword evidence="9" id="KW-0963">Cytoplasm</keyword>
<evidence type="ECO:0000256" key="8">
    <source>
        <dbReference type="ARBA" id="ARBA00047838"/>
    </source>
</evidence>
<dbReference type="InterPro" id="IPR006062">
    <property type="entry name" value="His_biosynth"/>
</dbReference>
<gene>
    <name evidence="9 11" type="primary">hisF</name>
    <name evidence="11" type="ORF">H6A01_08300</name>
</gene>
<dbReference type="EC" id="4.3.2.10" evidence="9"/>
<comment type="subcellular location">
    <subcellularLocation>
        <location evidence="9">Cytoplasm</location>
    </subcellularLocation>
</comment>
<comment type="caution">
    <text evidence="11">The sequence shown here is derived from an EMBL/GenBank/DDBJ whole genome shotgun (WGS) entry which is preliminary data.</text>
</comment>
<dbReference type="InterPro" id="IPR050064">
    <property type="entry name" value="IGPS_HisA/HisF"/>
</dbReference>
<reference evidence="11 12" key="1">
    <citation type="journal article" date="2021" name="Sci. Rep.">
        <title>The distribution of antibiotic resistance genes in chicken gut microbiota commensals.</title>
        <authorList>
            <person name="Juricova H."/>
            <person name="Matiasovicova J."/>
            <person name="Kubasova T."/>
            <person name="Cejkova D."/>
            <person name="Rychlik I."/>
        </authorList>
    </citation>
    <scope>NUCLEOTIDE SEQUENCE [LARGE SCALE GENOMIC DNA]</scope>
    <source>
        <strain evidence="11 12">An537</strain>
    </source>
</reference>
<dbReference type="HAMAP" id="MF_01013">
    <property type="entry name" value="HisF"/>
    <property type="match status" value="1"/>
</dbReference>